<evidence type="ECO:0000313" key="4">
    <source>
        <dbReference type="Proteomes" id="UP001175227"/>
    </source>
</evidence>
<dbReference type="AlphaFoldDB" id="A0AA39U6U4"/>
<name>A0AA39U6U4_9AGAR</name>
<proteinExistence type="predicted"/>
<feature type="region of interest" description="Disordered" evidence="1">
    <location>
        <begin position="26"/>
        <end position="87"/>
    </location>
</feature>
<evidence type="ECO:0000313" key="3">
    <source>
        <dbReference type="EMBL" id="KAK0471944.1"/>
    </source>
</evidence>
<keyword evidence="4" id="KW-1185">Reference proteome</keyword>
<gene>
    <name evidence="3" type="ORF">IW261DRAFT_1666533</name>
</gene>
<sequence>MKFALALLVPIALVAAQTITIEPISTSDGVTTSTSVSLPTPSTSLNSLPTTTETIPISISSTESESETASSTEITLSSTTTTSSSDSVTLSSSIETITSLTTPATTISQSSSTSRFAASSSAAVSTSASPAPSNAAVGNSYNVSLLSPWLFIDDNETFLCNILSSAWFTFVVGWVVMAAVVSIQEQDLNSLEDVTNFQRRVLHSLVSSNLGVRQIISAATAATLAHGFSSWDNKFTDYRFLVRTKERRGIQLYDDGYDWTLAIIDNLDGEEIIEELLQGAGILAGDILHKVEVNFPGKILPSDSDPYAVTRGVALTAGWFSEAEVTYNMSIIPLGLGVQISEEIFQPVTMKNTMLPKRASRRYVHLYGKTNSVLHWERGALGAIVYE</sequence>
<reference evidence="3" key="1">
    <citation type="submission" date="2023-06" db="EMBL/GenBank/DDBJ databases">
        <authorList>
            <consortium name="Lawrence Berkeley National Laboratory"/>
            <person name="Ahrendt S."/>
            <person name="Sahu N."/>
            <person name="Indic B."/>
            <person name="Wong-Bajracharya J."/>
            <person name="Merenyi Z."/>
            <person name="Ke H.-M."/>
            <person name="Monk M."/>
            <person name="Kocsube S."/>
            <person name="Drula E."/>
            <person name="Lipzen A."/>
            <person name="Balint B."/>
            <person name="Henrissat B."/>
            <person name="Andreopoulos B."/>
            <person name="Martin F.M."/>
            <person name="Harder C.B."/>
            <person name="Rigling D."/>
            <person name="Ford K.L."/>
            <person name="Foster G.D."/>
            <person name="Pangilinan J."/>
            <person name="Papanicolaou A."/>
            <person name="Barry K."/>
            <person name="LaButti K."/>
            <person name="Viragh M."/>
            <person name="Koriabine M."/>
            <person name="Yan M."/>
            <person name="Riley R."/>
            <person name="Champramary S."/>
            <person name="Plett K.L."/>
            <person name="Tsai I.J."/>
            <person name="Slot J."/>
            <person name="Sipos G."/>
            <person name="Plett J."/>
            <person name="Nagy L.G."/>
            <person name="Grigoriev I.V."/>
        </authorList>
    </citation>
    <scope>NUCLEOTIDE SEQUENCE</scope>
    <source>
        <strain evidence="3">ICMP 16352</strain>
    </source>
</reference>
<organism evidence="3 4">
    <name type="scientific">Armillaria novae-zelandiae</name>
    <dbReference type="NCBI Taxonomy" id="153914"/>
    <lineage>
        <taxon>Eukaryota</taxon>
        <taxon>Fungi</taxon>
        <taxon>Dikarya</taxon>
        <taxon>Basidiomycota</taxon>
        <taxon>Agaricomycotina</taxon>
        <taxon>Agaricomycetes</taxon>
        <taxon>Agaricomycetidae</taxon>
        <taxon>Agaricales</taxon>
        <taxon>Marasmiineae</taxon>
        <taxon>Physalacriaceae</taxon>
        <taxon>Armillaria</taxon>
    </lineage>
</organism>
<evidence type="ECO:0000256" key="2">
    <source>
        <dbReference type="SAM" id="SignalP"/>
    </source>
</evidence>
<keyword evidence="2" id="KW-0732">Signal</keyword>
<dbReference type="EMBL" id="JAUEPR010000045">
    <property type="protein sequence ID" value="KAK0471944.1"/>
    <property type="molecule type" value="Genomic_DNA"/>
</dbReference>
<evidence type="ECO:0000256" key="1">
    <source>
        <dbReference type="SAM" id="MobiDB-lite"/>
    </source>
</evidence>
<feature type="signal peptide" evidence="2">
    <location>
        <begin position="1"/>
        <end position="16"/>
    </location>
</feature>
<protein>
    <submittedName>
        <fullName evidence="3">Uncharacterized protein</fullName>
    </submittedName>
</protein>
<feature type="chain" id="PRO_5041249915" evidence="2">
    <location>
        <begin position="17"/>
        <end position="387"/>
    </location>
</feature>
<accession>A0AA39U6U4</accession>
<dbReference type="Proteomes" id="UP001175227">
    <property type="component" value="Unassembled WGS sequence"/>
</dbReference>
<comment type="caution">
    <text evidence="3">The sequence shown here is derived from an EMBL/GenBank/DDBJ whole genome shotgun (WGS) entry which is preliminary data.</text>
</comment>